<protein>
    <submittedName>
        <fullName evidence="2">Uncharacterized protein</fullName>
    </submittedName>
</protein>
<sequence length="273" mass="29849">MLRGRERSQIPSRRAANPPDMATSGTAAAPRRGGKRPPPTGGGRDSAGRGRGMGSCDAGGERGEGAASPVGIKGSGAAMGEIAAPPPTEVIKRRARPSRQSLQGGEQRQTPLPTLAQKLDWVFTQKERESTKQHLQGGNDTRKRPRYRTWKIRQSFHPRLPQECGTSKKLEQEQTGPPTRTNKSPQPPKDSTAGSRNRRPRQGRSIKEWRGPGRPKGKLRAEGKGHKNIGVFHVFGEGLRASRGKPYNLQLWQPPPTSPPAQREEHCGKQQSK</sequence>
<organism evidence="2 3">
    <name type="scientific">Oryza rufipogon</name>
    <name type="common">Brownbeard rice</name>
    <name type="synonym">Asian wild rice</name>
    <dbReference type="NCBI Taxonomy" id="4529"/>
    <lineage>
        <taxon>Eukaryota</taxon>
        <taxon>Viridiplantae</taxon>
        <taxon>Streptophyta</taxon>
        <taxon>Embryophyta</taxon>
        <taxon>Tracheophyta</taxon>
        <taxon>Spermatophyta</taxon>
        <taxon>Magnoliopsida</taxon>
        <taxon>Liliopsida</taxon>
        <taxon>Poales</taxon>
        <taxon>Poaceae</taxon>
        <taxon>BOP clade</taxon>
        <taxon>Oryzoideae</taxon>
        <taxon>Oryzeae</taxon>
        <taxon>Oryzinae</taxon>
        <taxon>Oryza</taxon>
    </lineage>
</organism>
<reference evidence="2" key="2">
    <citation type="submission" date="2015-06" db="UniProtKB">
        <authorList>
            <consortium name="EnsemblPlants"/>
        </authorList>
    </citation>
    <scope>IDENTIFICATION</scope>
</reference>
<reference evidence="3" key="1">
    <citation type="submission" date="2013-06" db="EMBL/GenBank/DDBJ databases">
        <authorList>
            <person name="Zhao Q."/>
        </authorList>
    </citation>
    <scope>NUCLEOTIDE SEQUENCE</scope>
    <source>
        <strain evidence="3">cv. W1943</strain>
    </source>
</reference>
<feature type="region of interest" description="Disordered" evidence="1">
    <location>
        <begin position="1"/>
        <end position="228"/>
    </location>
</feature>
<dbReference type="HOGENOM" id="CLU_1020783_0_0_1"/>
<feature type="compositionally biased region" description="Gly residues" evidence="1">
    <location>
        <begin position="41"/>
        <end position="53"/>
    </location>
</feature>
<dbReference type="Gramene" id="ORUFI11G15630.1">
    <property type="protein sequence ID" value="ORUFI11G15630.1"/>
    <property type="gene ID" value="ORUFI11G15630"/>
</dbReference>
<proteinExistence type="predicted"/>
<dbReference type="Proteomes" id="UP000008022">
    <property type="component" value="Unassembled WGS sequence"/>
</dbReference>
<evidence type="ECO:0000256" key="1">
    <source>
        <dbReference type="SAM" id="MobiDB-lite"/>
    </source>
</evidence>
<dbReference type="OMA" id="RSIKEWR"/>
<accession>A0A0E0R8U3</accession>
<feature type="region of interest" description="Disordered" evidence="1">
    <location>
        <begin position="246"/>
        <end position="273"/>
    </location>
</feature>
<keyword evidence="3" id="KW-1185">Reference proteome</keyword>
<feature type="compositionally biased region" description="Polar residues" evidence="1">
    <location>
        <begin position="173"/>
        <end position="184"/>
    </location>
</feature>
<feature type="compositionally biased region" description="Polar residues" evidence="1">
    <location>
        <begin position="98"/>
        <end position="112"/>
    </location>
</feature>
<name>A0A0E0R8U3_ORYRU</name>
<dbReference type="AlphaFoldDB" id="A0A0E0R8U3"/>
<evidence type="ECO:0000313" key="2">
    <source>
        <dbReference type="EnsemblPlants" id="ORUFI11G15630.1"/>
    </source>
</evidence>
<evidence type="ECO:0000313" key="3">
    <source>
        <dbReference type="Proteomes" id="UP000008022"/>
    </source>
</evidence>
<feature type="compositionally biased region" description="Basic and acidic residues" evidence="1">
    <location>
        <begin position="262"/>
        <end position="273"/>
    </location>
</feature>
<dbReference type="EnsemblPlants" id="ORUFI11G15630.1">
    <property type="protein sequence ID" value="ORUFI11G15630.1"/>
    <property type="gene ID" value="ORUFI11G15630"/>
</dbReference>
<feature type="compositionally biased region" description="Basic residues" evidence="1">
    <location>
        <begin position="143"/>
        <end position="156"/>
    </location>
</feature>